<sequence>MTLRLAITPGEPAGIGPDLVLALAQQAWPVELVVCANLQLLRDRAQQLGLQVQFLPFDAAVAAKPQAAGTLTVRDFPLAAAVVPGELNAANGNYVVETLTAAGAMVIAGEVAAIVTGPVHKGIINQAGIAFSGHTEFFAQQSNTPYVVMMLATEGLRVALATTHIPLAYVAKAITRERLLKVLTILHQDLQQKFGIPEPKIYVCGLNPHAGEGGHLGREEIDVIIPALNELRSTGMQLFGPLPADTLFQPKYLNDADAVLAMYHDQGLPVLKYKGFGRSVNISLGLPLIRTSVDHGTALDLAGSGKADPGSLFHAVREAIQLAQRTLDNHD</sequence>
<evidence type="ECO:0000256" key="1">
    <source>
        <dbReference type="ARBA" id="ARBA00022490"/>
    </source>
</evidence>
<dbReference type="EMBL" id="AHTH01000039">
    <property type="protein sequence ID" value="EHR40347.1"/>
    <property type="molecule type" value="Genomic_DNA"/>
</dbReference>
<dbReference type="EC" id="1.1.1.262" evidence="10"/>
<gene>
    <name evidence="10 11" type="primary">pdxA</name>
    <name evidence="11" type="ORF">AJE_11619</name>
</gene>
<comment type="caution">
    <text evidence="11">The sequence shown here is derived from an EMBL/GenBank/DDBJ whole genome shotgun (WGS) entry which is preliminary data.</text>
</comment>
<keyword evidence="1 10" id="KW-0963">Cytoplasm</keyword>
<comment type="catalytic activity">
    <reaction evidence="10">
        <text>4-(phosphooxy)-L-threonine + NAD(+) = 3-amino-2-oxopropyl phosphate + CO2 + NADH</text>
        <dbReference type="Rhea" id="RHEA:32275"/>
        <dbReference type="ChEBI" id="CHEBI:16526"/>
        <dbReference type="ChEBI" id="CHEBI:57279"/>
        <dbReference type="ChEBI" id="CHEBI:57540"/>
        <dbReference type="ChEBI" id="CHEBI:57945"/>
        <dbReference type="ChEBI" id="CHEBI:58452"/>
        <dbReference type="EC" id="1.1.1.262"/>
    </reaction>
</comment>
<evidence type="ECO:0000256" key="5">
    <source>
        <dbReference type="ARBA" id="ARBA00022857"/>
    </source>
</evidence>
<keyword evidence="7 10" id="KW-0520">NAD</keyword>
<dbReference type="UniPathway" id="UPA00244">
    <property type="reaction ID" value="UER00312"/>
</dbReference>
<feature type="binding site" evidence="10">
    <location>
        <position position="290"/>
    </location>
    <ligand>
        <name>substrate</name>
    </ligand>
</feature>
<dbReference type="InterPro" id="IPR037510">
    <property type="entry name" value="PdxA"/>
</dbReference>
<dbReference type="PANTHER" id="PTHR30004">
    <property type="entry name" value="4-HYDROXYTHREONINE-4-PHOSPHATE DEHYDROGENASE"/>
    <property type="match status" value="1"/>
</dbReference>
<evidence type="ECO:0000256" key="4">
    <source>
        <dbReference type="ARBA" id="ARBA00022842"/>
    </source>
</evidence>
<dbReference type="NCBIfam" id="TIGR00557">
    <property type="entry name" value="pdxA"/>
    <property type="match status" value="1"/>
</dbReference>
<dbReference type="GO" id="GO:0008270">
    <property type="term" value="F:zinc ion binding"/>
    <property type="evidence" value="ECO:0007669"/>
    <property type="project" value="UniProtKB-UniRule"/>
</dbReference>
<dbReference type="STRING" id="1129374.AJE_11619"/>
<comment type="pathway">
    <text evidence="10">Cofactor biosynthesis; pyridoxine 5'-phosphate biosynthesis; pyridoxine 5'-phosphate from D-erythrose 4-phosphate: step 4/5.</text>
</comment>
<feature type="binding site" evidence="10">
    <location>
        <position position="164"/>
    </location>
    <ligand>
        <name>a divalent metal cation</name>
        <dbReference type="ChEBI" id="CHEBI:60240"/>
        <note>ligand shared between dimeric partners</note>
    </ligand>
</feature>
<dbReference type="eggNOG" id="COG1995">
    <property type="taxonomic scope" value="Bacteria"/>
</dbReference>
<keyword evidence="9 10" id="KW-0170">Cobalt</keyword>
<protein>
    <recommendedName>
        <fullName evidence="10">4-hydroxythreonine-4-phosphate dehydrogenase</fullName>
        <ecNumber evidence="10">1.1.1.262</ecNumber>
    </recommendedName>
    <alternativeName>
        <fullName evidence="10">4-(phosphohydroxy)-L-threonine dehydrogenase</fullName>
    </alternativeName>
</protein>
<evidence type="ECO:0000256" key="7">
    <source>
        <dbReference type="ARBA" id="ARBA00023027"/>
    </source>
</evidence>
<evidence type="ECO:0000313" key="12">
    <source>
        <dbReference type="Proteomes" id="UP000012046"/>
    </source>
</evidence>
<feature type="binding site" evidence="10">
    <location>
        <position position="134"/>
    </location>
    <ligand>
        <name>substrate</name>
    </ligand>
</feature>
<comment type="cofactor">
    <cofactor evidence="10">
        <name>Zn(2+)</name>
        <dbReference type="ChEBI" id="CHEBI:29105"/>
    </cofactor>
    <cofactor evidence="10">
        <name>Mg(2+)</name>
        <dbReference type="ChEBI" id="CHEBI:18420"/>
    </cofactor>
    <cofactor evidence="10">
        <name>Co(2+)</name>
        <dbReference type="ChEBI" id="CHEBI:48828"/>
    </cofactor>
    <text evidence="10">Binds 1 divalent metal cation per subunit. Can use ions such as Zn(2+), Mg(2+) or Co(2+).</text>
</comment>
<dbReference type="Proteomes" id="UP000012046">
    <property type="component" value="Unassembled WGS sequence"/>
</dbReference>
<keyword evidence="2 10" id="KW-0479">Metal-binding</keyword>
<dbReference type="HAMAP" id="MF_00536">
    <property type="entry name" value="PdxA"/>
    <property type="match status" value="1"/>
</dbReference>
<comment type="miscellaneous">
    <text evidence="10">The active site is located at the dimer interface.</text>
</comment>
<dbReference type="PANTHER" id="PTHR30004:SF5">
    <property type="entry name" value="4-HYDROXYTHREONINE-4-PHOSPHATE DEHYDROGENASE"/>
    <property type="match status" value="1"/>
</dbReference>
<dbReference type="Gene3D" id="3.40.718.10">
    <property type="entry name" value="Isopropylmalate Dehydrogenase"/>
    <property type="match status" value="1"/>
</dbReference>
<dbReference type="SUPFAM" id="SSF53659">
    <property type="entry name" value="Isocitrate/Isopropylmalate dehydrogenase-like"/>
    <property type="match status" value="1"/>
</dbReference>
<organism evidence="11 12">
    <name type="scientific">Alishewanella jeotgali KCTC 22429</name>
    <dbReference type="NCBI Taxonomy" id="1129374"/>
    <lineage>
        <taxon>Bacteria</taxon>
        <taxon>Pseudomonadati</taxon>
        <taxon>Pseudomonadota</taxon>
        <taxon>Gammaproteobacteria</taxon>
        <taxon>Alteromonadales</taxon>
        <taxon>Alteromonadaceae</taxon>
        <taxon>Alishewanella</taxon>
    </lineage>
</organism>
<evidence type="ECO:0000256" key="3">
    <source>
        <dbReference type="ARBA" id="ARBA00022833"/>
    </source>
</evidence>
<keyword evidence="4 10" id="KW-0460">Magnesium</keyword>
<evidence type="ECO:0000256" key="2">
    <source>
        <dbReference type="ARBA" id="ARBA00022723"/>
    </source>
</evidence>
<dbReference type="GO" id="GO:0050897">
    <property type="term" value="F:cobalt ion binding"/>
    <property type="evidence" value="ECO:0007669"/>
    <property type="project" value="UniProtKB-UniRule"/>
</dbReference>
<proteinExistence type="inferred from homology"/>
<reference evidence="11 12" key="1">
    <citation type="journal article" date="2012" name="J. Bacteriol.">
        <title>Genome Sequence of Extracellular-Protease-Producing Alishewanella jeotgali Isolated from Traditional Korean Fermented Seafood.</title>
        <authorList>
            <person name="Jung J."/>
            <person name="Chun J."/>
            <person name="Park W."/>
        </authorList>
    </citation>
    <scope>NUCLEOTIDE SEQUENCE [LARGE SCALE GENOMIC DNA]</scope>
    <source>
        <strain evidence="11 12">KCTC 22429</strain>
    </source>
</reference>
<accession>H3ZG27</accession>
<comment type="similarity">
    <text evidence="10">Belongs to the PdxA family.</text>
</comment>
<comment type="subunit">
    <text evidence="10">Homodimer.</text>
</comment>
<keyword evidence="8 10" id="KW-0664">Pyridoxine biosynthesis</keyword>
<dbReference type="Pfam" id="PF04166">
    <property type="entry name" value="PdxA"/>
    <property type="match status" value="1"/>
</dbReference>
<dbReference type="PATRIC" id="fig|1129374.4.peg.2307"/>
<dbReference type="GO" id="GO:0008615">
    <property type="term" value="P:pyridoxine biosynthetic process"/>
    <property type="evidence" value="ECO:0007669"/>
    <property type="project" value="UniProtKB-UniRule"/>
</dbReference>
<keyword evidence="3 10" id="KW-0862">Zinc</keyword>
<feature type="binding site" evidence="10">
    <location>
        <position position="272"/>
    </location>
    <ligand>
        <name>substrate</name>
    </ligand>
</feature>
<evidence type="ECO:0000256" key="10">
    <source>
        <dbReference type="HAMAP-Rule" id="MF_00536"/>
    </source>
</evidence>
<keyword evidence="6 10" id="KW-0560">Oxidoreductase</keyword>
<keyword evidence="5 10" id="KW-0521">NADP</keyword>
<comment type="subcellular location">
    <subcellularLocation>
        <location evidence="10">Cytoplasm</location>
    </subcellularLocation>
</comment>
<dbReference type="AlphaFoldDB" id="H3ZG27"/>
<dbReference type="GO" id="GO:0005737">
    <property type="term" value="C:cytoplasm"/>
    <property type="evidence" value="ECO:0007669"/>
    <property type="project" value="UniProtKB-SubCell"/>
</dbReference>
<comment type="function">
    <text evidence="10">Catalyzes the NAD(P)-dependent oxidation of 4-(phosphooxy)-L-threonine (HTP) into 2-amino-3-oxo-4-(phosphooxy)butyric acid which spontaneously decarboxylates to form 3-amino-2-oxopropyl phosphate (AHAP).</text>
</comment>
<evidence type="ECO:0000256" key="6">
    <source>
        <dbReference type="ARBA" id="ARBA00023002"/>
    </source>
</evidence>
<dbReference type="InterPro" id="IPR005255">
    <property type="entry name" value="PdxA_fam"/>
</dbReference>
<dbReference type="GO" id="GO:0050570">
    <property type="term" value="F:4-hydroxythreonine-4-phosphate dehydrogenase activity"/>
    <property type="evidence" value="ECO:0007669"/>
    <property type="project" value="UniProtKB-UniRule"/>
</dbReference>
<feature type="binding site" evidence="10">
    <location>
        <position position="209"/>
    </location>
    <ligand>
        <name>a divalent metal cation</name>
        <dbReference type="ChEBI" id="CHEBI:60240"/>
        <note>ligand shared between dimeric partners</note>
    </ligand>
</feature>
<evidence type="ECO:0000256" key="9">
    <source>
        <dbReference type="ARBA" id="ARBA00023285"/>
    </source>
</evidence>
<evidence type="ECO:0000256" key="8">
    <source>
        <dbReference type="ARBA" id="ARBA00023096"/>
    </source>
</evidence>
<dbReference type="GO" id="GO:0051287">
    <property type="term" value="F:NAD binding"/>
    <property type="evidence" value="ECO:0007669"/>
    <property type="project" value="InterPro"/>
</dbReference>
<evidence type="ECO:0000313" key="11">
    <source>
        <dbReference type="EMBL" id="EHR40347.1"/>
    </source>
</evidence>
<feature type="binding site" evidence="10">
    <location>
        <position position="135"/>
    </location>
    <ligand>
        <name>substrate</name>
    </ligand>
</feature>
<name>H3ZG27_9ALTE</name>
<feature type="binding site" evidence="10">
    <location>
        <position position="281"/>
    </location>
    <ligand>
        <name>substrate</name>
    </ligand>
</feature>
<feature type="binding site" evidence="10">
    <location>
        <position position="264"/>
    </location>
    <ligand>
        <name>a divalent metal cation</name>
        <dbReference type="ChEBI" id="CHEBI:60240"/>
        <note>ligand shared between dimeric partners</note>
    </ligand>
</feature>
<keyword evidence="12" id="KW-1185">Reference proteome</keyword>
<dbReference type="GO" id="GO:0042823">
    <property type="term" value="P:pyridoxal phosphate biosynthetic process"/>
    <property type="evidence" value="ECO:0007669"/>
    <property type="project" value="UniProtKB-UniRule"/>
</dbReference>
<dbReference type="GO" id="GO:0000287">
    <property type="term" value="F:magnesium ion binding"/>
    <property type="evidence" value="ECO:0007669"/>
    <property type="project" value="UniProtKB-UniRule"/>
</dbReference>